<dbReference type="AlphaFoldDB" id="A0AAN9JFT2"/>
<proteinExistence type="predicted"/>
<organism evidence="2 3">
    <name type="scientific">Canavalia gladiata</name>
    <name type="common">Sword bean</name>
    <name type="synonym">Dolichos gladiatus</name>
    <dbReference type="NCBI Taxonomy" id="3824"/>
    <lineage>
        <taxon>Eukaryota</taxon>
        <taxon>Viridiplantae</taxon>
        <taxon>Streptophyta</taxon>
        <taxon>Embryophyta</taxon>
        <taxon>Tracheophyta</taxon>
        <taxon>Spermatophyta</taxon>
        <taxon>Magnoliopsida</taxon>
        <taxon>eudicotyledons</taxon>
        <taxon>Gunneridae</taxon>
        <taxon>Pentapetalae</taxon>
        <taxon>rosids</taxon>
        <taxon>fabids</taxon>
        <taxon>Fabales</taxon>
        <taxon>Fabaceae</taxon>
        <taxon>Papilionoideae</taxon>
        <taxon>50 kb inversion clade</taxon>
        <taxon>NPAAA clade</taxon>
        <taxon>indigoferoid/millettioid clade</taxon>
        <taxon>Phaseoleae</taxon>
        <taxon>Canavalia</taxon>
    </lineage>
</organism>
<reference evidence="2 3" key="1">
    <citation type="submission" date="2024-01" db="EMBL/GenBank/DDBJ databases">
        <title>The genomes of 5 underutilized Papilionoideae crops provide insights into root nodulation and disease resistanc.</title>
        <authorList>
            <person name="Jiang F."/>
        </authorList>
    </citation>
    <scope>NUCLEOTIDE SEQUENCE [LARGE SCALE GENOMIC DNA]</scope>
    <source>
        <strain evidence="2">LVBAO_FW01</strain>
        <tissue evidence="2">Leaves</tissue>
    </source>
</reference>
<dbReference type="Proteomes" id="UP001367508">
    <property type="component" value="Unassembled WGS sequence"/>
</dbReference>
<dbReference type="InterPro" id="IPR044730">
    <property type="entry name" value="RNase_H-like_dom_plant"/>
</dbReference>
<sequence>MVENTKGYCSLCFSLCGDENKLTINLQNPLPAPASWSPESTVSTCALASGSPRRNPSMKEALRFGCQFLSLEKGSSVSLEGRGYHNLTLLQAIKCQFNSAFQHSMKSALLEGKEDSEDGLRAGCLPSFPFSPLSPLSSAKTLSPHPTNSFSIRMSAEIPDRKRLPSSFPTRFKSIFLRDFGLTLLFLRGLMFRKRVPTCTVCIDCLPQCPLTGHFTEFLSTSKLVPKNSLSAPYALFREKDRLGLCILPLKGVLPIKDKEFPSNPEVLLFASFRYPLINRPVARARVSSANRSGFLLFLIAHLAFENRLEHYLPGTAGAALLMNVLPRVGTEPTALVASSSLEQFPSSSLLARPVSLRRLKVVVERFSLSLASTGLNCPSLNSFTSSTRTRASGFTRLEEELPDSMLELRSFLTLPMKPEIRVGIGEASFRSPFFLRFGVGYSISSVREVIDVRLGFRPSRLLDGLVEIGQNEANAPSGRNMPRGGLENKSISKIERAGISLGLVKHMSQRVVSESVSDEDTAAAAEAVVRFFPLFFETEGTPSVGNNMMDQPGSSGGSEASVNQQAPNPEPPEPLAPDLSHPLLDDNTRSQELNERGDFLKKAVDYSDWFSRPYAQKDGRVRFESSSIGWIYMLRGVRRGVAQSDDMDRKFLSKFPGATFARFSHQLLIPIGTDKSRNNIRVRDLEKAFLAELDSGIILQILKPGDGKFDLVFWSKNLPARNGILRQGPPSRWGGGLEEEQGGLRHWFAKSKWRWFFWVGFKSPSLNWLDLYWPHPPLVNSDGCAKGNPGEAGAGGLIRDARGQWLVAFTCDLGICTSVTAGIRLSLAWDEGYRLWRASGRKLFLLLHPFDKVNQERAIHVQRNSLSSPLYLFFHSTLRKKRFRQNECQQSQERIEEKSTVISLSFCCPRSYKPLDYQKEEVDFTSMRTELRYVLCFHRRSSAASCSCLSFSLRIVTRFNSRNSFTQLEAASKDKVFHLQGRRCDIRPGTTKVMEAQGGLLFLKELVATFERRSELPLLLNFNRSPLVVIPGLGEDVNSDESLPRLLRYDTVSYRILSMENPLASNSSSRVLQTQANSSRLRGLSFFFTLLCREVNYIDPRILFLYPVH</sequence>
<comment type="caution">
    <text evidence="2">The sequence shown here is derived from an EMBL/GenBank/DDBJ whole genome shotgun (WGS) entry which is preliminary data.</text>
</comment>
<evidence type="ECO:0000256" key="1">
    <source>
        <dbReference type="SAM" id="MobiDB-lite"/>
    </source>
</evidence>
<feature type="compositionally biased region" description="Polar residues" evidence="1">
    <location>
        <begin position="543"/>
        <end position="563"/>
    </location>
</feature>
<accession>A0AAN9JFT2</accession>
<feature type="region of interest" description="Disordered" evidence="1">
    <location>
        <begin position="543"/>
        <end position="587"/>
    </location>
</feature>
<name>A0AAN9JFT2_CANGL</name>
<evidence type="ECO:0000313" key="3">
    <source>
        <dbReference type="Proteomes" id="UP001367508"/>
    </source>
</evidence>
<gene>
    <name evidence="2" type="ORF">VNO77_46803</name>
</gene>
<evidence type="ECO:0000313" key="2">
    <source>
        <dbReference type="EMBL" id="KAK7298345.1"/>
    </source>
</evidence>
<protein>
    <submittedName>
        <fullName evidence="2">Uncharacterized protein</fullName>
    </submittedName>
</protein>
<keyword evidence="3" id="KW-1185">Reference proteome</keyword>
<dbReference type="EMBL" id="JAYMYQ010000028">
    <property type="protein sequence ID" value="KAK7298345.1"/>
    <property type="molecule type" value="Genomic_DNA"/>
</dbReference>
<dbReference type="CDD" id="cd06222">
    <property type="entry name" value="RNase_H_like"/>
    <property type="match status" value="1"/>
</dbReference>